<organism evidence="5 6">
    <name type="scientific">Naumannella halotolerans</name>
    <dbReference type="NCBI Taxonomy" id="993414"/>
    <lineage>
        <taxon>Bacteria</taxon>
        <taxon>Bacillati</taxon>
        <taxon>Actinomycetota</taxon>
        <taxon>Actinomycetes</taxon>
        <taxon>Propionibacteriales</taxon>
        <taxon>Propionibacteriaceae</taxon>
        <taxon>Naumannella</taxon>
    </lineage>
</organism>
<accession>A0A4R7J197</accession>
<keyword evidence="6" id="KW-1185">Reference proteome</keyword>
<dbReference type="InterPro" id="IPR000551">
    <property type="entry name" value="MerR-type_HTH_dom"/>
</dbReference>
<gene>
    <name evidence="5" type="ORF">CLV29_2319</name>
</gene>
<dbReference type="GO" id="GO:0003677">
    <property type="term" value="F:DNA binding"/>
    <property type="evidence" value="ECO:0007669"/>
    <property type="project" value="UniProtKB-KW"/>
</dbReference>
<dbReference type="PRINTS" id="PR00040">
    <property type="entry name" value="HTHMERR"/>
</dbReference>
<proteinExistence type="predicted"/>
<dbReference type="Pfam" id="PF13411">
    <property type="entry name" value="MerR_1"/>
    <property type="match status" value="1"/>
</dbReference>
<evidence type="ECO:0000259" key="4">
    <source>
        <dbReference type="PROSITE" id="PS50937"/>
    </source>
</evidence>
<dbReference type="CDD" id="cd04770">
    <property type="entry name" value="HTH_HMRTR"/>
    <property type="match status" value="1"/>
</dbReference>
<dbReference type="Gene3D" id="1.10.1660.10">
    <property type="match status" value="1"/>
</dbReference>
<dbReference type="PROSITE" id="PS50937">
    <property type="entry name" value="HTH_MERR_2"/>
    <property type="match status" value="1"/>
</dbReference>
<dbReference type="RefSeq" id="WP_166649246.1">
    <property type="nucleotide sequence ID" value="NZ_CP171129.1"/>
</dbReference>
<feature type="domain" description="HTH merR-type" evidence="4">
    <location>
        <begin position="1"/>
        <end position="69"/>
    </location>
</feature>
<dbReference type="SMART" id="SM00422">
    <property type="entry name" value="HTH_MERR"/>
    <property type="match status" value="1"/>
</dbReference>
<dbReference type="PROSITE" id="PS00552">
    <property type="entry name" value="HTH_MERR_1"/>
    <property type="match status" value="1"/>
</dbReference>
<dbReference type="EMBL" id="SOAW01000002">
    <property type="protein sequence ID" value="TDT30911.1"/>
    <property type="molecule type" value="Genomic_DNA"/>
</dbReference>
<comment type="caution">
    <text evidence="5">The sequence shown here is derived from an EMBL/GenBank/DDBJ whole genome shotgun (WGS) entry which is preliminary data.</text>
</comment>
<dbReference type="Proteomes" id="UP000295371">
    <property type="component" value="Unassembled WGS sequence"/>
</dbReference>
<evidence type="ECO:0000313" key="5">
    <source>
        <dbReference type="EMBL" id="TDT30911.1"/>
    </source>
</evidence>
<evidence type="ECO:0000256" key="3">
    <source>
        <dbReference type="ARBA" id="ARBA00023163"/>
    </source>
</evidence>
<dbReference type="PANTHER" id="PTHR30204">
    <property type="entry name" value="REDOX-CYCLING DRUG-SENSING TRANSCRIPTIONAL ACTIVATOR SOXR"/>
    <property type="match status" value="1"/>
</dbReference>
<evidence type="ECO:0000256" key="2">
    <source>
        <dbReference type="ARBA" id="ARBA00023125"/>
    </source>
</evidence>
<sequence>MRIGEVSERTGVATSTIRYYEDQGLLPAPSRTASGYRDYGDRAVSRIRFVRQGQAAGLQLDEIAEILAIHDSGRAPCCRVTDLLQDRLSKVEQQIADLQALQANIRGLIGRAADDPEAGNAEAEICWLIEGTEPAPTSTAH</sequence>
<dbReference type="GO" id="GO:0003700">
    <property type="term" value="F:DNA-binding transcription factor activity"/>
    <property type="evidence" value="ECO:0007669"/>
    <property type="project" value="InterPro"/>
</dbReference>
<name>A0A4R7J197_9ACTN</name>
<dbReference type="InterPro" id="IPR009061">
    <property type="entry name" value="DNA-bd_dom_put_sf"/>
</dbReference>
<keyword evidence="2 5" id="KW-0238">DNA-binding</keyword>
<protein>
    <submittedName>
        <fullName evidence="5">DNA-binding transcriptional MerR regulator</fullName>
    </submittedName>
</protein>
<dbReference type="AlphaFoldDB" id="A0A4R7J197"/>
<dbReference type="InterPro" id="IPR047057">
    <property type="entry name" value="MerR_fam"/>
</dbReference>
<keyword evidence="3" id="KW-0804">Transcription</keyword>
<dbReference type="SUPFAM" id="SSF46955">
    <property type="entry name" value="Putative DNA-binding domain"/>
    <property type="match status" value="1"/>
</dbReference>
<keyword evidence="1" id="KW-0805">Transcription regulation</keyword>
<evidence type="ECO:0000256" key="1">
    <source>
        <dbReference type="ARBA" id="ARBA00023015"/>
    </source>
</evidence>
<reference evidence="5 6" key="1">
    <citation type="submission" date="2019-03" db="EMBL/GenBank/DDBJ databases">
        <title>Genomic Encyclopedia of Archaeal and Bacterial Type Strains, Phase II (KMG-II): from individual species to whole genera.</title>
        <authorList>
            <person name="Goeker M."/>
        </authorList>
    </citation>
    <scope>NUCLEOTIDE SEQUENCE [LARGE SCALE GENOMIC DNA]</scope>
    <source>
        <strain evidence="5 6">DSM 24323</strain>
    </source>
</reference>
<dbReference type="PANTHER" id="PTHR30204:SF94">
    <property type="entry name" value="HEAVY METAL-DEPENDENT TRANSCRIPTIONAL REGULATOR HI_0293-RELATED"/>
    <property type="match status" value="1"/>
</dbReference>
<evidence type="ECO:0000313" key="6">
    <source>
        <dbReference type="Proteomes" id="UP000295371"/>
    </source>
</evidence>